<dbReference type="Proteomes" id="UP000539953">
    <property type="component" value="Unassembled WGS sequence"/>
</dbReference>
<keyword evidence="16" id="KW-1185">Reference proteome</keyword>
<dbReference type="Pfam" id="PF00834">
    <property type="entry name" value="Ribul_P_3_epim"/>
    <property type="match status" value="1"/>
</dbReference>
<feature type="binding site" evidence="10 14">
    <location>
        <position position="66"/>
    </location>
    <ligand>
        <name>substrate</name>
    </ligand>
</feature>
<evidence type="ECO:0000256" key="7">
    <source>
        <dbReference type="ARBA" id="ARBA00013188"/>
    </source>
</evidence>
<keyword evidence="13" id="KW-0464">Manganese</keyword>
<dbReference type="SUPFAM" id="SSF51366">
    <property type="entry name" value="Ribulose-phoshate binding barrel"/>
    <property type="match status" value="1"/>
</dbReference>
<dbReference type="FunFam" id="3.20.20.70:FF:000004">
    <property type="entry name" value="Ribulose-phosphate 3-epimerase"/>
    <property type="match status" value="1"/>
</dbReference>
<dbReference type="GO" id="GO:0006098">
    <property type="term" value="P:pentose-phosphate shunt"/>
    <property type="evidence" value="ECO:0007669"/>
    <property type="project" value="UniProtKB-UniRule"/>
</dbReference>
<feature type="binding site" evidence="14">
    <location>
        <begin position="142"/>
        <end position="145"/>
    </location>
    <ligand>
        <name>substrate</name>
    </ligand>
</feature>
<dbReference type="RefSeq" id="WP_183326567.1">
    <property type="nucleotide sequence ID" value="NZ_JACHHK010000001.1"/>
</dbReference>
<evidence type="ECO:0000256" key="6">
    <source>
        <dbReference type="ARBA" id="ARBA00009541"/>
    </source>
</evidence>
<feature type="binding site" evidence="10 13">
    <location>
        <position position="173"/>
    </location>
    <ligand>
        <name>a divalent metal cation</name>
        <dbReference type="ChEBI" id="CHEBI:60240"/>
    </ligand>
</feature>
<feature type="active site" description="Proton acceptor" evidence="10 12">
    <location>
        <position position="35"/>
    </location>
</feature>
<dbReference type="EC" id="5.1.3.1" evidence="7 10"/>
<evidence type="ECO:0000256" key="4">
    <source>
        <dbReference type="ARBA" id="ARBA00001947"/>
    </source>
</evidence>
<proteinExistence type="inferred from homology"/>
<dbReference type="PANTHER" id="PTHR11749">
    <property type="entry name" value="RIBULOSE-5-PHOSPHATE-3-EPIMERASE"/>
    <property type="match status" value="1"/>
</dbReference>
<feature type="binding site" evidence="10 13">
    <location>
        <position position="33"/>
    </location>
    <ligand>
        <name>a divalent metal cation</name>
        <dbReference type="ChEBI" id="CHEBI:60240"/>
    </ligand>
</feature>
<evidence type="ECO:0000256" key="10">
    <source>
        <dbReference type="HAMAP-Rule" id="MF_02227"/>
    </source>
</evidence>
<keyword evidence="13" id="KW-0170">Cobalt</keyword>
<dbReference type="CDD" id="cd00429">
    <property type="entry name" value="RPE"/>
    <property type="match status" value="1"/>
</dbReference>
<dbReference type="PIRSF" id="PIRSF001461">
    <property type="entry name" value="RPE"/>
    <property type="match status" value="1"/>
</dbReference>
<dbReference type="NCBIfam" id="NF004076">
    <property type="entry name" value="PRK05581.1-4"/>
    <property type="match status" value="1"/>
</dbReference>
<comment type="catalytic activity">
    <reaction evidence="1 10 11">
        <text>D-ribulose 5-phosphate = D-xylulose 5-phosphate</text>
        <dbReference type="Rhea" id="RHEA:13677"/>
        <dbReference type="ChEBI" id="CHEBI:57737"/>
        <dbReference type="ChEBI" id="CHEBI:58121"/>
        <dbReference type="EC" id="5.1.3.1"/>
    </reaction>
</comment>
<feature type="active site" description="Proton donor" evidence="10 12">
    <location>
        <position position="173"/>
    </location>
</feature>
<keyword evidence="10 11" id="KW-0119">Carbohydrate metabolism</keyword>
<comment type="cofactor">
    <cofactor evidence="3">
        <name>Co(2+)</name>
        <dbReference type="ChEBI" id="CHEBI:48828"/>
    </cofactor>
</comment>
<dbReference type="InterPro" id="IPR013785">
    <property type="entry name" value="Aldolase_TIM"/>
</dbReference>
<evidence type="ECO:0000256" key="12">
    <source>
        <dbReference type="PIRSR" id="PIRSR001461-1"/>
    </source>
</evidence>
<evidence type="ECO:0000256" key="11">
    <source>
        <dbReference type="PIRNR" id="PIRNR001461"/>
    </source>
</evidence>
<comment type="pathway">
    <text evidence="10">Carbohydrate degradation.</text>
</comment>
<feature type="binding site" evidence="10 14">
    <location>
        <position position="8"/>
    </location>
    <ligand>
        <name>substrate</name>
    </ligand>
</feature>
<comment type="cofactor">
    <cofactor evidence="5">
        <name>Fe(2+)</name>
        <dbReference type="ChEBI" id="CHEBI:29033"/>
    </cofactor>
</comment>
<feature type="binding site" evidence="10 13">
    <location>
        <position position="35"/>
    </location>
    <ligand>
        <name>a divalent metal cation</name>
        <dbReference type="ChEBI" id="CHEBI:60240"/>
    </ligand>
</feature>
<dbReference type="GO" id="GO:0019323">
    <property type="term" value="P:pentose catabolic process"/>
    <property type="evidence" value="ECO:0007669"/>
    <property type="project" value="UniProtKB-UniRule"/>
</dbReference>
<dbReference type="InterPro" id="IPR000056">
    <property type="entry name" value="Ribul_P_3_epim-like"/>
</dbReference>
<comment type="cofactor">
    <cofactor evidence="2">
        <name>Mn(2+)</name>
        <dbReference type="ChEBI" id="CHEBI:29035"/>
    </cofactor>
</comment>
<evidence type="ECO:0000256" key="9">
    <source>
        <dbReference type="ARBA" id="ARBA00023235"/>
    </source>
</evidence>
<evidence type="ECO:0000256" key="14">
    <source>
        <dbReference type="PIRSR" id="PIRSR001461-3"/>
    </source>
</evidence>
<reference evidence="15 16" key="1">
    <citation type="submission" date="2020-08" db="EMBL/GenBank/DDBJ databases">
        <title>Genomic Encyclopedia of Type Strains, Phase IV (KMG-IV): sequencing the most valuable type-strain genomes for metagenomic binning, comparative biology and taxonomic classification.</title>
        <authorList>
            <person name="Goeker M."/>
        </authorList>
    </citation>
    <scope>NUCLEOTIDE SEQUENCE [LARGE SCALE GENOMIC DNA]</scope>
    <source>
        <strain evidence="15 16">DSM 25799</strain>
    </source>
</reference>
<keyword evidence="8 10" id="KW-0479">Metal-binding</keyword>
<evidence type="ECO:0000313" key="16">
    <source>
        <dbReference type="Proteomes" id="UP000539953"/>
    </source>
</evidence>
<evidence type="ECO:0000256" key="5">
    <source>
        <dbReference type="ARBA" id="ARBA00001954"/>
    </source>
</evidence>
<comment type="cofactor">
    <cofactor evidence="4">
        <name>Zn(2+)</name>
        <dbReference type="ChEBI" id="CHEBI:29105"/>
    </cofactor>
</comment>
<organism evidence="15 16">
    <name type="scientific">Catenisphaera adipataccumulans</name>
    <dbReference type="NCBI Taxonomy" id="700500"/>
    <lineage>
        <taxon>Bacteria</taxon>
        <taxon>Bacillati</taxon>
        <taxon>Bacillota</taxon>
        <taxon>Erysipelotrichia</taxon>
        <taxon>Erysipelotrichales</taxon>
        <taxon>Erysipelotrichaceae</taxon>
        <taxon>Catenisphaera</taxon>
    </lineage>
</organism>
<evidence type="ECO:0000256" key="2">
    <source>
        <dbReference type="ARBA" id="ARBA00001936"/>
    </source>
</evidence>
<dbReference type="NCBIfam" id="TIGR01163">
    <property type="entry name" value="rpe"/>
    <property type="match status" value="1"/>
</dbReference>
<dbReference type="InterPro" id="IPR026019">
    <property type="entry name" value="Ribul_P_3_epim"/>
</dbReference>
<comment type="caution">
    <text evidence="15">The sequence shown here is derived from an EMBL/GenBank/DDBJ whole genome shotgun (WGS) entry which is preliminary data.</text>
</comment>
<keyword evidence="13" id="KW-0862">Zinc</keyword>
<feature type="binding site" evidence="10">
    <location>
        <begin position="173"/>
        <end position="175"/>
    </location>
    <ligand>
        <name>substrate</name>
    </ligand>
</feature>
<feature type="binding site" evidence="14">
    <location>
        <position position="175"/>
    </location>
    <ligand>
        <name>substrate</name>
    </ligand>
</feature>
<evidence type="ECO:0000313" key="15">
    <source>
        <dbReference type="EMBL" id="MBB5182120.1"/>
    </source>
</evidence>
<dbReference type="InterPro" id="IPR011060">
    <property type="entry name" value="RibuloseP-bd_barrel"/>
</dbReference>
<evidence type="ECO:0000256" key="3">
    <source>
        <dbReference type="ARBA" id="ARBA00001941"/>
    </source>
</evidence>
<dbReference type="AlphaFoldDB" id="A0A7W8CY66"/>
<gene>
    <name evidence="10" type="primary">rpe</name>
    <name evidence="15" type="ORF">HNQ47_000123</name>
</gene>
<dbReference type="GO" id="GO:0004750">
    <property type="term" value="F:D-ribulose-phosphate 3-epimerase activity"/>
    <property type="evidence" value="ECO:0007669"/>
    <property type="project" value="UniProtKB-UniRule"/>
</dbReference>
<accession>A0A7W8CY66</accession>
<dbReference type="EMBL" id="JACHHK010000001">
    <property type="protein sequence ID" value="MBB5182120.1"/>
    <property type="molecule type" value="Genomic_DNA"/>
</dbReference>
<dbReference type="Gene3D" id="3.20.20.70">
    <property type="entry name" value="Aldolase class I"/>
    <property type="match status" value="1"/>
</dbReference>
<evidence type="ECO:0000256" key="1">
    <source>
        <dbReference type="ARBA" id="ARBA00001782"/>
    </source>
</evidence>
<comment type="caution">
    <text evidence="10">Lacks conserved residue(s) required for the propagation of feature annotation.</text>
</comment>
<comment type="function">
    <text evidence="10">Catalyzes the reversible epimerization of D-ribulose 5-phosphate to D-xylulose 5-phosphate.</text>
</comment>
<name>A0A7W8CY66_9FIRM</name>
<comment type="cofactor">
    <cofactor evidence="10 13">
        <name>a divalent metal cation</name>
        <dbReference type="ChEBI" id="CHEBI:60240"/>
    </cofactor>
    <text evidence="10 13">Binds 1 divalent metal cation per subunit.</text>
</comment>
<protein>
    <recommendedName>
        <fullName evidence="7 10">Ribulose-phosphate 3-epimerase</fullName>
        <ecNumber evidence="7 10">5.1.3.1</ecNumber>
    </recommendedName>
</protein>
<sequence length="215" mass="23738">MQNIIAPSVFGADLGNLKEQLTILEQNNIQWLHVDVMDGHFVEKMAFGPDHIRMLKKMTSLKLDVHLMVEKPERILDAVMDAGADMVTVHQESTARLASCIERIKKNNKKAGVVLSPATDENSLKYVLDQIDMILLMTINPGEAGQSFHPSMLDKIRQTRELCGARDIQIEVDGGIDNTNIALCQKAGANVFVSGGFIFRGDIAQNIAALNEQLN</sequence>
<keyword evidence="9 10" id="KW-0413">Isomerase</keyword>
<dbReference type="HAMAP" id="MF_02227">
    <property type="entry name" value="RPE"/>
    <property type="match status" value="1"/>
</dbReference>
<evidence type="ECO:0000256" key="13">
    <source>
        <dbReference type="PIRSR" id="PIRSR001461-2"/>
    </source>
</evidence>
<dbReference type="GO" id="GO:0046872">
    <property type="term" value="F:metal ion binding"/>
    <property type="evidence" value="ECO:0007669"/>
    <property type="project" value="UniProtKB-UniRule"/>
</dbReference>
<feature type="binding site" evidence="10 13">
    <location>
        <position position="66"/>
    </location>
    <ligand>
        <name>a divalent metal cation</name>
        <dbReference type="ChEBI" id="CHEBI:60240"/>
    </ligand>
</feature>
<comment type="similarity">
    <text evidence="6 10 11">Belongs to the ribulose-phosphate 3-epimerase family.</text>
</comment>
<evidence type="ECO:0000256" key="8">
    <source>
        <dbReference type="ARBA" id="ARBA00022723"/>
    </source>
</evidence>
<dbReference type="GO" id="GO:0005737">
    <property type="term" value="C:cytoplasm"/>
    <property type="evidence" value="ECO:0007669"/>
    <property type="project" value="UniProtKB-ARBA"/>
</dbReference>